<dbReference type="PROSITE" id="PS50112">
    <property type="entry name" value="PAS"/>
    <property type="match status" value="2"/>
</dbReference>
<dbReference type="Proteomes" id="UP000309488">
    <property type="component" value="Unassembled WGS sequence"/>
</dbReference>
<evidence type="ECO:0000256" key="5">
    <source>
        <dbReference type="ARBA" id="ARBA00022777"/>
    </source>
</evidence>
<dbReference type="Gene3D" id="3.30.565.10">
    <property type="entry name" value="Histidine kinase-like ATPase, C-terminal domain"/>
    <property type="match status" value="1"/>
</dbReference>
<dbReference type="CDD" id="cd00075">
    <property type="entry name" value="HATPase"/>
    <property type="match status" value="1"/>
</dbReference>
<accession>A0A4U1CS82</accession>
<dbReference type="InterPro" id="IPR013655">
    <property type="entry name" value="PAS_fold_3"/>
</dbReference>
<dbReference type="OrthoDB" id="9813151at2"/>
<feature type="coiled-coil region" evidence="6">
    <location>
        <begin position="255"/>
        <end position="282"/>
    </location>
</feature>
<dbReference type="PANTHER" id="PTHR43304">
    <property type="entry name" value="PHYTOCHROME-LIKE PROTEIN CPH1"/>
    <property type="match status" value="1"/>
</dbReference>
<dbReference type="InterPro" id="IPR013656">
    <property type="entry name" value="PAS_4"/>
</dbReference>
<dbReference type="Pfam" id="PF08447">
    <property type="entry name" value="PAS_3"/>
    <property type="match status" value="2"/>
</dbReference>
<evidence type="ECO:0000313" key="11">
    <source>
        <dbReference type="Proteomes" id="UP000309488"/>
    </source>
</evidence>
<feature type="domain" description="PAS" evidence="8">
    <location>
        <begin position="138"/>
        <end position="209"/>
    </location>
</feature>
<keyword evidence="11" id="KW-1185">Reference proteome</keyword>
<feature type="domain" description="PAC" evidence="9">
    <location>
        <begin position="507"/>
        <end position="560"/>
    </location>
</feature>
<reference evidence="10 11" key="1">
    <citation type="submission" date="2019-04" db="EMBL/GenBank/DDBJ databases">
        <title>Pedobacter sp. RP-3-22 sp. nov., isolated from Arctic soil.</title>
        <authorList>
            <person name="Dahal R.H."/>
            <person name="Kim D.-U."/>
        </authorList>
    </citation>
    <scope>NUCLEOTIDE SEQUENCE [LARGE SCALE GENOMIC DNA]</scope>
    <source>
        <strain evidence="10 11">RP-3-22</strain>
    </source>
</reference>
<dbReference type="InterPro" id="IPR001610">
    <property type="entry name" value="PAC"/>
</dbReference>
<organism evidence="10 11">
    <name type="scientific">Pedobacter polaris</name>
    <dbReference type="NCBI Taxonomy" id="2571273"/>
    <lineage>
        <taxon>Bacteria</taxon>
        <taxon>Pseudomonadati</taxon>
        <taxon>Bacteroidota</taxon>
        <taxon>Sphingobacteriia</taxon>
        <taxon>Sphingobacteriales</taxon>
        <taxon>Sphingobacteriaceae</taxon>
        <taxon>Pedobacter</taxon>
    </lineage>
</organism>
<dbReference type="SUPFAM" id="SSF47384">
    <property type="entry name" value="Homodimeric domain of signal transducing histidine kinase"/>
    <property type="match status" value="1"/>
</dbReference>
<dbReference type="SMART" id="SM00388">
    <property type="entry name" value="HisKA"/>
    <property type="match status" value="1"/>
</dbReference>
<dbReference type="PROSITE" id="PS50113">
    <property type="entry name" value="PAC"/>
    <property type="match status" value="4"/>
</dbReference>
<dbReference type="RefSeq" id="WP_136839458.1">
    <property type="nucleotide sequence ID" value="NZ_SWBR01000002.1"/>
</dbReference>
<dbReference type="SMART" id="SM00086">
    <property type="entry name" value="PAC"/>
    <property type="match status" value="3"/>
</dbReference>
<feature type="domain" description="PAS" evidence="8">
    <location>
        <begin position="561"/>
        <end position="632"/>
    </location>
</feature>
<evidence type="ECO:0000256" key="6">
    <source>
        <dbReference type="SAM" id="Coils"/>
    </source>
</evidence>
<dbReference type="Pfam" id="PF02518">
    <property type="entry name" value="HATPase_c"/>
    <property type="match status" value="1"/>
</dbReference>
<keyword evidence="6" id="KW-0175">Coiled coil</keyword>
<dbReference type="PROSITE" id="PS50109">
    <property type="entry name" value="HIS_KIN"/>
    <property type="match status" value="1"/>
</dbReference>
<evidence type="ECO:0000256" key="3">
    <source>
        <dbReference type="ARBA" id="ARBA00022553"/>
    </source>
</evidence>
<dbReference type="InterPro" id="IPR052162">
    <property type="entry name" value="Sensor_kinase/Photoreceptor"/>
</dbReference>
<dbReference type="InterPro" id="IPR003661">
    <property type="entry name" value="HisK_dim/P_dom"/>
</dbReference>
<dbReference type="CDD" id="cd00082">
    <property type="entry name" value="HisKA"/>
    <property type="match status" value="1"/>
</dbReference>
<keyword evidence="5" id="KW-0418">Kinase</keyword>
<dbReference type="Pfam" id="PF00512">
    <property type="entry name" value="HisKA"/>
    <property type="match status" value="1"/>
</dbReference>
<comment type="caution">
    <text evidence="10">The sequence shown here is derived from an EMBL/GenBank/DDBJ whole genome shotgun (WGS) entry which is preliminary data.</text>
</comment>
<dbReference type="Pfam" id="PF08448">
    <property type="entry name" value="PAS_4"/>
    <property type="match status" value="2"/>
</dbReference>
<dbReference type="Gene3D" id="1.10.287.130">
    <property type="match status" value="1"/>
</dbReference>
<dbReference type="Gene3D" id="3.30.450.20">
    <property type="entry name" value="PAS domain"/>
    <property type="match status" value="5"/>
</dbReference>
<evidence type="ECO:0000259" key="7">
    <source>
        <dbReference type="PROSITE" id="PS50109"/>
    </source>
</evidence>
<dbReference type="PANTHER" id="PTHR43304:SF1">
    <property type="entry name" value="PAC DOMAIN-CONTAINING PROTEIN"/>
    <property type="match status" value="1"/>
</dbReference>
<dbReference type="SUPFAM" id="SSF55785">
    <property type="entry name" value="PYP-like sensor domain (PAS domain)"/>
    <property type="match status" value="5"/>
</dbReference>
<dbReference type="InterPro" id="IPR004358">
    <property type="entry name" value="Sig_transdc_His_kin-like_C"/>
</dbReference>
<dbReference type="InterPro" id="IPR005467">
    <property type="entry name" value="His_kinase_dom"/>
</dbReference>
<comment type="catalytic activity">
    <reaction evidence="1">
        <text>ATP + protein L-histidine = ADP + protein N-phospho-L-histidine.</text>
        <dbReference type="EC" id="2.7.13.3"/>
    </reaction>
</comment>
<dbReference type="Gene3D" id="2.10.70.100">
    <property type="match status" value="1"/>
</dbReference>
<dbReference type="InterPro" id="IPR000700">
    <property type="entry name" value="PAS-assoc_C"/>
</dbReference>
<dbReference type="InterPro" id="IPR003594">
    <property type="entry name" value="HATPase_dom"/>
</dbReference>
<dbReference type="SMART" id="SM00091">
    <property type="entry name" value="PAS"/>
    <property type="match status" value="5"/>
</dbReference>
<dbReference type="InterPro" id="IPR000014">
    <property type="entry name" value="PAS"/>
</dbReference>
<gene>
    <name evidence="10" type="ORF">FA048_06605</name>
</gene>
<dbReference type="InterPro" id="IPR036890">
    <property type="entry name" value="HATPase_C_sf"/>
</dbReference>
<feature type="domain" description="Histidine kinase" evidence="7">
    <location>
        <begin position="692"/>
        <end position="906"/>
    </location>
</feature>
<proteinExistence type="predicted"/>
<dbReference type="GO" id="GO:0000155">
    <property type="term" value="F:phosphorelay sensor kinase activity"/>
    <property type="evidence" value="ECO:0007669"/>
    <property type="project" value="InterPro"/>
</dbReference>
<dbReference type="InterPro" id="IPR035965">
    <property type="entry name" value="PAS-like_dom_sf"/>
</dbReference>
<feature type="domain" description="PAC" evidence="9">
    <location>
        <begin position="635"/>
        <end position="688"/>
    </location>
</feature>
<evidence type="ECO:0000256" key="1">
    <source>
        <dbReference type="ARBA" id="ARBA00000085"/>
    </source>
</evidence>
<dbReference type="EMBL" id="SWBR01000002">
    <property type="protein sequence ID" value="TKC09880.1"/>
    <property type="molecule type" value="Genomic_DNA"/>
</dbReference>
<evidence type="ECO:0000313" key="10">
    <source>
        <dbReference type="EMBL" id="TKC09880.1"/>
    </source>
</evidence>
<dbReference type="FunFam" id="3.30.565.10:FF:000006">
    <property type="entry name" value="Sensor histidine kinase WalK"/>
    <property type="match status" value="1"/>
</dbReference>
<dbReference type="PRINTS" id="PR00344">
    <property type="entry name" value="BCTRLSENSOR"/>
</dbReference>
<evidence type="ECO:0000259" key="8">
    <source>
        <dbReference type="PROSITE" id="PS50112"/>
    </source>
</evidence>
<feature type="domain" description="PAC" evidence="9">
    <location>
        <begin position="212"/>
        <end position="264"/>
    </location>
</feature>
<protein>
    <recommendedName>
        <fullName evidence="2">histidine kinase</fullName>
        <ecNumber evidence="2">2.7.13.3</ecNumber>
    </recommendedName>
</protein>
<dbReference type="CDD" id="cd00130">
    <property type="entry name" value="PAS"/>
    <property type="match status" value="2"/>
</dbReference>
<dbReference type="SUPFAM" id="SSF55874">
    <property type="entry name" value="ATPase domain of HSP90 chaperone/DNA topoisomerase II/histidine kinase"/>
    <property type="match status" value="1"/>
</dbReference>
<dbReference type="NCBIfam" id="TIGR00229">
    <property type="entry name" value="sensory_box"/>
    <property type="match status" value="3"/>
</dbReference>
<feature type="domain" description="PAC" evidence="9">
    <location>
        <begin position="78"/>
        <end position="130"/>
    </location>
</feature>
<dbReference type="AlphaFoldDB" id="A0A4U1CS82"/>
<evidence type="ECO:0000256" key="4">
    <source>
        <dbReference type="ARBA" id="ARBA00022679"/>
    </source>
</evidence>
<dbReference type="SMART" id="SM00387">
    <property type="entry name" value="HATPase_c"/>
    <property type="match status" value="1"/>
</dbReference>
<keyword evidence="3" id="KW-0597">Phosphoprotein</keyword>
<sequence>MNEQAANDERFRALVSATSDVVYRLSADWEVMYELDGRGFLKSSSQPIRGWRNINVYPLDMEMVNNAIYKAIASKSMFELEHRVVRADGSTGWTMSRAIPILGTDGEILEWFGAASDISLRKEAEERLQAAMNEEVRQKQVYETVTSNTPDLVYVFELDYTFSYVNKALLEMWGKSWEDAVGKGLLENGYEPWHAKMHEQEIDHIVATGERVRGEVAFPHAVLGKRIYDYILTPVFDSAGKVVAVSGVTRDVTERKLIELEKQQLSDDLATINEEMAATNEELLAGNEDLINARDMLGGALEKLSRSETKLRYLIANAPVAIALVQGRGMIIETANAKILEIWGKSDSVVGKPLVEAIPELIGQGFLELLDQVFTTGVAYIGKEEYAVLEGREWFLSFVYQPITGEDGIVDHILITATDVTELVQSRHKVEAAETAMRLAIEAANFGTWWIHSETREFVTSDRLKELFGFYPFDQVSIADAIGQITPEYQNYVSEKLEAAITVGGNYDVTYPVVGFHDGVLRWLRAVGNLKEDPSGGFSAFTGVVMEITESYLAVKNIERAEESLRLAIDAAELGSFQISVTDRTFIASPKFKEFFGYLPDDEVPYEVAIEQIHEDYREIIASKIEDSIVNGIRFDTEYPVVGFHDGKIRWVRAIGTVQHQNNGVDSYFTGVLHEITERKMDEMRKNDFIGMVSHELKTPLTSLNGYLQLMERNAKKVEDKFLMGTTGSALKQVKKMSGMINGFLNISRLESGKIVLEKSHFNLNELILETLEDTSQLESSANISFIPCEQLPVFADQDKISSVLSNFLSNAVKYSPSGSEVKVSCGIFGDMAQVTVSDQGQGLREKDLEKVFERFYRVEDNINISGFGIGLYLSAEIIHRHGGKIWVESEFGKGSTFYFNIPLVVSSAL</sequence>
<dbReference type="InterPro" id="IPR036097">
    <property type="entry name" value="HisK_dim/P_sf"/>
</dbReference>
<name>A0A4U1CS82_9SPHI</name>
<dbReference type="EC" id="2.7.13.3" evidence="2"/>
<keyword evidence="4" id="KW-0808">Transferase</keyword>
<evidence type="ECO:0000256" key="2">
    <source>
        <dbReference type="ARBA" id="ARBA00012438"/>
    </source>
</evidence>
<evidence type="ECO:0000259" key="9">
    <source>
        <dbReference type="PROSITE" id="PS50113"/>
    </source>
</evidence>